<evidence type="ECO:0000256" key="3">
    <source>
        <dbReference type="SAM" id="MobiDB-lite"/>
    </source>
</evidence>
<feature type="domain" description="NET" evidence="5">
    <location>
        <begin position="215"/>
        <end position="298"/>
    </location>
</feature>
<feature type="domain" description="Bromo" evidence="4">
    <location>
        <begin position="135"/>
        <end position="172"/>
    </location>
</feature>
<dbReference type="PANTHER" id="PTHR46136">
    <property type="entry name" value="TRANSCRIPTION FACTOR GTE8"/>
    <property type="match status" value="1"/>
</dbReference>
<dbReference type="InterPro" id="IPR052442">
    <property type="entry name" value="Env_Response_Regulator"/>
</dbReference>
<dbReference type="PROSITE" id="PS50014">
    <property type="entry name" value="BROMODOMAIN_2"/>
    <property type="match status" value="1"/>
</dbReference>
<gene>
    <name evidence="6" type="primary">GTE8_0</name>
    <name evidence="6" type="ORF">CK203_039237</name>
</gene>
<evidence type="ECO:0000256" key="2">
    <source>
        <dbReference type="PROSITE-ProRule" id="PRU00035"/>
    </source>
</evidence>
<proteinExistence type="predicted"/>
<dbReference type="Pfam" id="PF17035">
    <property type="entry name" value="BET"/>
    <property type="match status" value="1"/>
</dbReference>
<accession>A0A438H715</accession>
<feature type="region of interest" description="Disordered" evidence="3">
    <location>
        <begin position="70"/>
        <end position="102"/>
    </location>
</feature>
<protein>
    <submittedName>
        <fullName evidence="6">Transcription factor GTE8</fullName>
    </submittedName>
</protein>
<dbReference type="SUPFAM" id="SSF47370">
    <property type="entry name" value="Bromodomain"/>
    <property type="match status" value="1"/>
</dbReference>
<dbReference type="Gene3D" id="1.20.920.10">
    <property type="entry name" value="Bromodomain-like"/>
    <property type="match status" value="1"/>
</dbReference>
<dbReference type="AlphaFoldDB" id="A0A438H715"/>
<dbReference type="InterPro" id="IPR038336">
    <property type="entry name" value="NET_sf"/>
</dbReference>
<dbReference type="Pfam" id="PF00439">
    <property type="entry name" value="Bromodomain"/>
    <property type="match status" value="1"/>
</dbReference>
<reference evidence="6 7" key="1">
    <citation type="journal article" date="2018" name="PLoS Genet.">
        <title>Population sequencing reveals clonal diversity and ancestral inbreeding in the grapevine cultivar Chardonnay.</title>
        <authorList>
            <person name="Roach M.J."/>
            <person name="Johnson D.L."/>
            <person name="Bohlmann J."/>
            <person name="van Vuuren H.J."/>
            <person name="Jones S.J."/>
            <person name="Pretorius I.S."/>
            <person name="Schmidt S.A."/>
            <person name="Borneman A.R."/>
        </authorList>
    </citation>
    <scope>NUCLEOTIDE SEQUENCE [LARGE SCALE GENOMIC DNA]</scope>
    <source>
        <strain evidence="7">cv. Chardonnay</strain>
        <tissue evidence="6">Leaf</tissue>
    </source>
</reference>
<dbReference type="PANTHER" id="PTHR46136:SF1">
    <property type="entry name" value="TRANSCRIPTION FACTOR GTE11-RELATED"/>
    <property type="match status" value="1"/>
</dbReference>
<evidence type="ECO:0000259" key="5">
    <source>
        <dbReference type="PROSITE" id="PS51525"/>
    </source>
</evidence>
<dbReference type="InterPro" id="IPR001487">
    <property type="entry name" value="Bromodomain"/>
</dbReference>
<dbReference type="Gene3D" id="1.20.1270.220">
    <property type="match status" value="1"/>
</dbReference>
<dbReference type="PROSITE" id="PS51525">
    <property type="entry name" value="NET"/>
    <property type="match status" value="1"/>
</dbReference>
<feature type="compositionally biased region" description="Basic and acidic residues" evidence="3">
    <location>
        <begin position="348"/>
        <end position="357"/>
    </location>
</feature>
<comment type="caution">
    <text evidence="6">The sequence shown here is derived from an EMBL/GenBank/DDBJ whole genome shotgun (WGS) entry which is preliminary data.</text>
</comment>
<dbReference type="InterPro" id="IPR036427">
    <property type="entry name" value="Bromodomain-like_sf"/>
</dbReference>
<dbReference type="Proteomes" id="UP000288805">
    <property type="component" value="Unassembled WGS sequence"/>
</dbReference>
<feature type="region of interest" description="Disordered" evidence="3">
    <location>
        <begin position="308"/>
        <end position="366"/>
    </location>
</feature>
<name>A0A438H715_VITVI</name>
<evidence type="ECO:0000256" key="1">
    <source>
        <dbReference type="ARBA" id="ARBA00023117"/>
    </source>
</evidence>
<organism evidence="6 7">
    <name type="scientific">Vitis vinifera</name>
    <name type="common">Grape</name>
    <dbReference type="NCBI Taxonomy" id="29760"/>
    <lineage>
        <taxon>Eukaryota</taxon>
        <taxon>Viridiplantae</taxon>
        <taxon>Streptophyta</taxon>
        <taxon>Embryophyta</taxon>
        <taxon>Tracheophyta</taxon>
        <taxon>Spermatophyta</taxon>
        <taxon>Magnoliopsida</taxon>
        <taxon>eudicotyledons</taxon>
        <taxon>Gunneridae</taxon>
        <taxon>Pentapetalae</taxon>
        <taxon>rosids</taxon>
        <taxon>Vitales</taxon>
        <taxon>Vitaceae</taxon>
        <taxon>Viteae</taxon>
        <taxon>Vitis</taxon>
    </lineage>
</organism>
<evidence type="ECO:0000259" key="4">
    <source>
        <dbReference type="PROSITE" id="PS50014"/>
    </source>
</evidence>
<keyword evidence="1 2" id="KW-0103">Bromodomain</keyword>
<dbReference type="InterPro" id="IPR027353">
    <property type="entry name" value="NET_dom"/>
</dbReference>
<sequence>MAKNDRFPGGYYRAFENQGESEGSVAQDELTWRLLLQKIHVFGSFRKKVDLQRTNGVALSSSSDILSCSNGQRGHVDNARKSSALTSGPGKKLEPLGNKNRAWNRGTSGRFESATQASAPSTASVAFDETIILTIIKHPMDLGTIKGKIASGAYSSPLDFAADVRLTFSNAQLSIRLEMMSTRWLILSYGTHGEMKTAKPMPPSKKRKVTSMHHEVIQEPVQKVMTADEKRNLGRDLEDLLGEIPVQIIDFLRVHSSNGRETGEDDEIEVDIEALSDDTLFTLRKLLDDYLQEKQKSHGKAEPCEIELLHDSGPSNSSIQPCKGNDPVEEDIDIVGNEAPVSSYPPVEIEKDTEHRSQHVSQAVNT</sequence>
<dbReference type="EMBL" id="QGNW01000267">
    <property type="protein sequence ID" value="RVW80298.1"/>
    <property type="molecule type" value="Genomic_DNA"/>
</dbReference>
<evidence type="ECO:0000313" key="7">
    <source>
        <dbReference type="Proteomes" id="UP000288805"/>
    </source>
</evidence>
<evidence type="ECO:0000313" key="6">
    <source>
        <dbReference type="EMBL" id="RVW80298.1"/>
    </source>
</evidence>